<dbReference type="SUPFAM" id="SSF103481">
    <property type="entry name" value="Multidrug resistance efflux transporter EmrE"/>
    <property type="match status" value="1"/>
</dbReference>
<evidence type="ECO:0000256" key="4">
    <source>
        <dbReference type="ARBA" id="ARBA00022692"/>
    </source>
</evidence>
<comment type="similarity">
    <text evidence="7">Belongs to the drug/metabolite transporter (DMT) superfamily. Small multidrug resistance (SMR) (TC 2.A.7.1) family. Gdx/SugE subfamily.</text>
</comment>
<keyword evidence="5 10" id="KW-1133">Transmembrane helix</keyword>
<comment type="subcellular location">
    <subcellularLocation>
        <location evidence="1 9">Cell membrane</location>
        <topology evidence="1 9">Multi-pass membrane protein</topology>
    </subcellularLocation>
</comment>
<keyword evidence="4 9" id="KW-0812">Transmembrane</keyword>
<evidence type="ECO:0000313" key="12">
    <source>
        <dbReference type="Proteomes" id="UP000886752"/>
    </source>
</evidence>
<proteinExistence type="inferred from homology"/>
<evidence type="ECO:0000256" key="7">
    <source>
        <dbReference type="ARBA" id="ARBA00038151"/>
    </source>
</evidence>
<dbReference type="InterPro" id="IPR045324">
    <property type="entry name" value="Small_multidrug_res"/>
</dbReference>
<dbReference type="EMBL" id="DXHV01000040">
    <property type="protein sequence ID" value="HIW00257.1"/>
    <property type="molecule type" value="Genomic_DNA"/>
</dbReference>
<dbReference type="Gene3D" id="1.10.3730.20">
    <property type="match status" value="1"/>
</dbReference>
<reference evidence="11" key="2">
    <citation type="submission" date="2021-04" db="EMBL/GenBank/DDBJ databases">
        <authorList>
            <person name="Gilroy R."/>
        </authorList>
    </citation>
    <scope>NUCLEOTIDE SEQUENCE</scope>
    <source>
        <strain evidence="11">ChiHecec2B26-446</strain>
    </source>
</reference>
<evidence type="ECO:0000256" key="9">
    <source>
        <dbReference type="RuleBase" id="RU003942"/>
    </source>
</evidence>
<evidence type="ECO:0000313" key="11">
    <source>
        <dbReference type="EMBL" id="HIW00257.1"/>
    </source>
</evidence>
<dbReference type="GO" id="GO:0005886">
    <property type="term" value="C:plasma membrane"/>
    <property type="evidence" value="ECO:0007669"/>
    <property type="project" value="UniProtKB-SubCell"/>
</dbReference>
<feature type="transmembrane region" description="Helical" evidence="10">
    <location>
        <begin position="58"/>
        <end position="78"/>
    </location>
</feature>
<dbReference type="Pfam" id="PF00893">
    <property type="entry name" value="Multi_Drug_Res"/>
    <property type="match status" value="1"/>
</dbReference>
<feature type="transmembrane region" description="Helical" evidence="10">
    <location>
        <begin position="84"/>
        <end position="103"/>
    </location>
</feature>
<reference evidence="11" key="1">
    <citation type="journal article" date="2021" name="PeerJ">
        <title>Extensive microbial diversity within the chicken gut microbiome revealed by metagenomics and culture.</title>
        <authorList>
            <person name="Gilroy R."/>
            <person name="Ravi A."/>
            <person name="Getino M."/>
            <person name="Pursley I."/>
            <person name="Horton D.L."/>
            <person name="Alikhan N.F."/>
            <person name="Baker D."/>
            <person name="Gharbi K."/>
            <person name="Hall N."/>
            <person name="Watson M."/>
            <person name="Adriaenssens E.M."/>
            <person name="Foster-Nyarko E."/>
            <person name="Jarju S."/>
            <person name="Secka A."/>
            <person name="Antonio M."/>
            <person name="Oren A."/>
            <person name="Chaudhuri R.R."/>
            <person name="La Ragione R."/>
            <person name="Hildebrand F."/>
            <person name="Pallen M.J."/>
        </authorList>
    </citation>
    <scope>NUCLEOTIDE SEQUENCE</scope>
    <source>
        <strain evidence="11">ChiHecec2B26-446</strain>
    </source>
</reference>
<dbReference type="AlphaFoldDB" id="A0A9D1PX71"/>
<evidence type="ECO:0000256" key="2">
    <source>
        <dbReference type="ARBA" id="ARBA00022448"/>
    </source>
</evidence>
<keyword evidence="6 10" id="KW-0472">Membrane</keyword>
<evidence type="ECO:0000256" key="3">
    <source>
        <dbReference type="ARBA" id="ARBA00022475"/>
    </source>
</evidence>
<comment type="caution">
    <text evidence="11">The sequence shown here is derived from an EMBL/GenBank/DDBJ whole genome shotgun (WGS) entry which is preliminary data.</text>
</comment>
<dbReference type="PANTHER" id="PTHR30561:SF0">
    <property type="entry name" value="GUANIDINIUM EXPORTER"/>
    <property type="match status" value="1"/>
</dbReference>
<dbReference type="FunFam" id="1.10.3730.20:FF:000001">
    <property type="entry name" value="Quaternary ammonium compound resistance transporter SugE"/>
    <property type="match status" value="1"/>
</dbReference>
<evidence type="ECO:0000256" key="6">
    <source>
        <dbReference type="ARBA" id="ARBA00023136"/>
    </source>
</evidence>
<evidence type="ECO:0000256" key="8">
    <source>
        <dbReference type="ARBA" id="ARBA00039168"/>
    </source>
</evidence>
<keyword evidence="3" id="KW-1003">Cell membrane</keyword>
<accession>A0A9D1PX71</accession>
<name>A0A9D1PX71_9BACT</name>
<dbReference type="GO" id="GO:1990961">
    <property type="term" value="P:xenobiotic detoxification by transmembrane export across the plasma membrane"/>
    <property type="evidence" value="ECO:0007669"/>
    <property type="project" value="UniProtKB-ARBA"/>
</dbReference>
<evidence type="ECO:0000256" key="1">
    <source>
        <dbReference type="ARBA" id="ARBA00004651"/>
    </source>
</evidence>
<feature type="transmembrane region" description="Helical" evidence="10">
    <location>
        <begin position="27"/>
        <end position="46"/>
    </location>
</feature>
<sequence>MAWFCVLVAGLLEVAWAGCMKLSHGFSRLWPSVGTFVFMLISFWLLSLAMRKLPLGTAYTVWTGIGAVGSVLVGILFLGESASLQRLACLGLILLGIVGLRIVS</sequence>
<gene>
    <name evidence="11" type="primary">sugE</name>
    <name evidence="11" type="ORF">H9894_03615</name>
</gene>
<keyword evidence="2" id="KW-0813">Transport</keyword>
<dbReference type="NCBIfam" id="NF008512">
    <property type="entry name" value="PRK11431.1"/>
    <property type="match status" value="1"/>
</dbReference>
<dbReference type="PANTHER" id="PTHR30561">
    <property type="entry name" value="SMR FAMILY PROTON-DEPENDENT DRUG EFFLUX TRANSPORTER SUGE"/>
    <property type="match status" value="1"/>
</dbReference>
<organism evidence="11 12">
    <name type="scientific">Candidatus Desulfovibrio intestinipullorum</name>
    <dbReference type="NCBI Taxonomy" id="2838536"/>
    <lineage>
        <taxon>Bacteria</taxon>
        <taxon>Pseudomonadati</taxon>
        <taxon>Thermodesulfobacteriota</taxon>
        <taxon>Desulfovibrionia</taxon>
        <taxon>Desulfovibrionales</taxon>
        <taxon>Desulfovibrionaceae</taxon>
        <taxon>Desulfovibrio</taxon>
    </lineage>
</organism>
<protein>
    <recommendedName>
        <fullName evidence="8">Guanidinium exporter</fullName>
    </recommendedName>
</protein>
<dbReference type="GO" id="GO:0022857">
    <property type="term" value="F:transmembrane transporter activity"/>
    <property type="evidence" value="ECO:0007669"/>
    <property type="project" value="InterPro"/>
</dbReference>
<evidence type="ECO:0000256" key="10">
    <source>
        <dbReference type="SAM" id="Phobius"/>
    </source>
</evidence>
<evidence type="ECO:0000256" key="5">
    <source>
        <dbReference type="ARBA" id="ARBA00022989"/>
    </source>
</evidence>
<dbReference type="Proteomes" id="UP000886752">
    <property type="component" value="Unassembled WGS sequence"/>
</dbReference>
<dbReference type="InterPro" id="IPR037185">
    <property type="entry name" value="EmrE-like"/>
</dbReference>
<dbReference type="InterPro" id="IPR000390">
    <property type="entry name" value="Small_drug/metabolite_transptr"/>
</dbReference>